<dbReference type="GO" id="GO:0003677">
    <property type="term" value="F:DNA binding"/>
    <property type="evidence" value="ECO:0007669"/>
    <property type="project" value="UniProtKB-KW"/>
</dbReference>
<comment type="subcellular location">
    <subcellularLocation>
        <location evidence="1">Cell membrane</location>
    </subcellularLocation>
</comment>
<organism evidence="5 6">
    <name type="scientific">Comamonas terrigena</name>
    <dbReference type="NCBI Taxonomy" id="32013"/>
    <lineage>
        <taxon>Bacteria</taxon>
        <taxon>Pseudomonadati</taxon>
        <taxon>Pseudomonadota</taxon>
        <taxon>Betaproteobacteria</taxon>
        <taxon>Burkholderiales</taxon>
        <taxon>Comamonadaceae</taxon>
        <taxon>Comamonas</taxon>
    </lineage>
</organism>
<dbReference type="STRING" id="1219032.GCA_001515545_01052"/>
<keyword evidence="6" id="KW-1185">Reference proteome</keyword>
<comment type="caution">
    <text evidence="5">The sequence shown here is derived from an EMBL/GenBank/DDBJ whole genome shotgun (WGS) entry which is preliminary data.</text>
</comment>
<dbReference type="Pfam" id="PF06977">
    <property type="entry name" value="SdiA-regulated"/>
    <property type="match status" value="1"/>
</dbReference>
<keyword evidence="3 4" id="KW-0472">Membrane</keyword>
<keyword evidence="2" id="KW-1003">Cell membrane</keyword>
<gene>
    <name evidence="5" type="ORF">CRM82_13190</name>
</gene>
<evidence type="ECO:0000256" key="3">
    <source>
        <dbReference type="ARBA" id="ARBA00023136"/>
    </source>
</evidence>
<feature type="transmembrane region" description="Helical" evidence="4">
    <location>
        <begin position="17"/>
        <end position="42"/>
    </location>
</feature>
<proteinExistence type="predicted"/>
<evidence type="ECO:0000256" key="4">
    <source>
        <dbReference type="SAM" id="Phobius"/>
    </source>
</evidence>
<dbReference type="EMBL" id="PDEA01000001">
    <property type="protein sequence ID" value="PEH89430.1"/>
    <property type="molecule type" value="Genomic_DNA"/>
</dbReference>
<keyword evidence="4" id="KW-1133">Transmembrane helix</keyword>
<dbReference type="OrthoDB" id="6080098at2"/>
<dbReference type="SUPFAM" id="SSF50956">
    <property type="entry name" value="Thermostable phytase (3-phytase)"/>
    <property type="match status" value="1"/>
</dbReference>
<dbReference type="Proteomes" id="UP000220246">
    <property type="component" value="Unassembled WGS sequence"/>
</dbReference>
<dbReference type="GO" id="GO:0005886">
    <property type="term" value="C:plasma membrane"/>
    <property type="evidence" value="ECO:0007669"/>
    <property type="project" value="UniProtKB-SubCell"/>
</dbReference>
<name>A0A2A7UVV1_COMTR</name>
<dbReference type="CDD" id="cd09971">
    <property type="entry name" value="SdiA-regulated"/>
    <property type="match status" value="1"/>
</dbReference>
<accession>A0A2A7UVV1</accession>
<sequence>MLSVVCAARARCWLRRLALAMLAVGLIMGAYFQVPAVAYYWAQSAWSADAAHPQALWLPQYQAVVQARQVVGLEDNLSGLTFSPHTGTLFATTNRPAQIAELSTEGEVLRTIPIHGARDTEGITHIAGERFLLSDERNNTLYAVNIGPDTQAVQAREPLPMPLTSLHHNLGVEAVSWDARHQRLLVGQEKWPLRLLSVEGSPEIAASGAVTRPAELAVKEWSARGLGALFINDLASVTTHEPTGNLLLLSEESAMVVEYTPQGDPVSLLPLWSGLHGLEHKIPQPEGITLAPDDRMFIVSEPNLFYRFEKPATRGVVRQATGLGVAS</sequence>
<evidence type="ECO:0000256" key="2">
    <source>
        <dbReference type="ARBA" id="ARBA00022475"/>
    </source>
</evidence>
<keyword evidence="4" id="KW-0812">Transmembrane</keyword>
<evidence type="ECO:0000313" key="5">
    <source>
        <dbReference type="EMBL" id="PEH89430.1"/>
    </source>
</evidence>
<reference evidence="6" key="1">
    <citation type="submission" date="2017-09" db="EMBL/GenBank/DDBJ databases">
        <title>FDA dAtabase for Regulatory Grade micrObial Sequences (FDA-ARGOS): Supporting development and validation of Infectious Disease Dx tests.</title>
        <authorList>
            <person name="Minogue T."/>
            <person name="Wolcott M."/>
            <person name="Wasieloski L."/>
            <person name="Aguilar W."/>
            <person name="Moore D."/>
            <person name="Tallon L."/>
            <person name="Sadzewicz L."/>
            <person name="Ott S."/>
            <person name="Zhao X."/>
            <person name="Nagaraj S."/>
            <person name="Vavikolanu K."/>
            <person name="Aluvathingal J."/>
            <person name="Nadendla S."/>
            <person name="Sichtig H."/>
        </authorList>
    </citation>
    <scope>NUCLEOTIDE SEQUENCE [LARGE SCALE GENOMIC DNA]</scope>
    <source>
        <strain evidence="6">FDAARGOS_394</strain>
    </source>
</reference>
<evidence type="ECO:0000313" key="6">
    <source>
        <dbReference type="Proteomes" id="UP000220246"/>
    </source>
</evidence>
<dbReference type="InterPro" id="IPR009722">
    <property type="entry name" value="YjiK/CarP"/>
</dbReference>
<keyword evidence="5" id="KW-0238">DNA-binding</keyword>
<dbReference type="AlphaFoldDB" id="A0A2A7UVV1"/>
<protein>
    <submittedName>
        <fullName evidence="5">DNA-binding protein</fullName>
    </submittedName>
</protein>
<evidence type="ECO:0000256" key="1">
    <source>
        <dbReference type="ARBA" id="ARBA00004236"/>
    </source>
</evidence>